<evidence type="ECO:0000259" key="1">
    <source>
        <dbReference type="PROSITE" id="PS51186"/>
    </source>
</evidence>
<dbReference type="PROSITE" id="PS51186">
    <property type="entry name" value="GNAT"/>
    <property type="match status" value="1"/>
</dbReference>
<dbReference type="GO" id="GO:0008999">
    <property type="term" value="F:protein-N-terminal-alanine acetyltransferase activity"/>
    <property type="evidence" value="ECO:0007669"/>
    <property type="project" value="TreeGrafter"/>
</dbReference>
<gene>
    <name evidence="2" type="ORF">Arub01_39720</name>
</gene>
<dbReference type="Proteomes" id="UP001165124">
    <property type="component" value="Unassembled WGS sequence"/>
</dbReference>
<dbReference type="RefSeq" id="WP_067907490.1">
    <property type="nucleotide sequence ID" value="NZ_BSRZ01000010.1"/>
</dbReference>
<name>A0A9W6PZB8_9ACTN</name>
<dbReference type="PANTHER" id="PTHR43441:SF10">
    <property type="entry name" value="ACETYLTRANSFERASE"/>
    <property type="match status" value="1"/>
</dbReference>
<comment type="caution">
    <text evidence="2">The sequence shown here is derived from an EMBL/GenBank/DDBJ whole genome shotgun (WGS) entry which is preliminary data.</text>
</comment>
<dbReference type="InterPro" id="IPR051908">
    <property type="entry name" value="Ribosomal_N-acetyltransferase"/>
</dbReference>
<dbReference type="EMBL" id="BSRZ01000010">
    <property type="protein sequence ID" value="GLW65728.1"/>
    <property type="molecule type" value="Genomic_DNA"/>
</dbReference>
<dbReference type="AlphaFoldDB" id="A0A9W6PZB8"/>
<proteinExistence type="predicted"/>
<sequence length="186" mass="21026">MFAVALGDGAELRPLEPWQAEEFLAHGERARPDIVDWIPWAARVRDVESARAFLRAYADRQAADKGRLYGIWVDGVLRGGTAFRTFDVQAGVCEIGVWLEAAARGRGLVTRAVRHMIDWAVGERGMTRVEWRCAPDNTRSQAVAKRLGMRYEGTRRRAFLVNGERRDEQIWSLLAEEWTAANKAEA</sequence>
<dbReference type="PANTHER" id="PTHR43441">
    <property type="entry name" value="RIBOSOMAL-PROTEIN-SERINE ACETYLTRANSFERASE"/>
    <property type="match status" value="1"/>
</dbReference>
<reference evidence="2" key="1">
    <citation type="submission" date="2023-02" db="EMBL/GenBank/DDBJ databases">
        <title>Actinomadura rubrobrunea NBRC 14622.</title>
        <authorList>
            <person name="Ichikawa N."/>
            <person name="Sato H."/>
            <person name="Tonouchi N."/>
        </authorList>
    </citation>
    <scope>NUCLEOTIDE SEQUENCE</scope>
    <source>
        <strain evidence="2">NBRC 14622</strain>
    </source>
</reference>
<dbReference type="SUPFAM" id="SSF55729">
    <property type="entry name" value="Acyl-CoA N-acyltransferases (Nat)"/>
    <property type="match status" value="1"/>
</dbReference>
<dbReference type="GO" id="GO:0005737">
    <property type="term" value="C:cytoplasm"/>
    <property type="evidence" value="ECO:0007669"/>
    <property type="project" value="TreeGrafter"/>
</dbReference>
<feature type="domain" description="N-acetyltransferase" evidence="1">
    <location>
        <begin position="10"/>
        <end position="176"/>
    </location>
</feature>
<keyword evidence="3" id="KW-1185">Reference proteome</keyword>
<accession>A0A9W6PZB8</accession>
<dbReference type="InterPro" id="IPR016181">
    <property type="entry name" value="Acyl_CoA_acyltransferase"/>
</dbReference>
<protein>
    <submittedName>
        <fullName evidence="2">N-acetyltransferase</fullName>
    </submittedName>
</protein>
<dbReference type="FunFam" id="3.40.630.30:FF:000182">
    <property type="entry name" value="Putative acetyltransferase"/>
    <property type="match status" value="1"/>
</dbReference>
<dbReference type="GO" id="GO:1990189">
    <property type="term" value="F:protein N-terminal-serine acetyltransferase activity"/>
    <property type="evidence" value="ECO:0007669"/>
    <property type="project" value="TreeGrafter"/>
</dbReference>
<evidence type="ECO:0000313" key="2">
    <source>
        <dbReference type="EMBL" id="GLW65728.1"/>
    </source>
</evidence>
<evidence type="ECO:0000313" key="3">
    <source>
        <dbReference type="Proteomes" id="UP001165124"/>
    </source>
</evidence>
<dbReference type="Gene3D" id="3.40.630.30">
    <property type="match status" value="1"/>
</dbReference>
<dbReference type="InterPro" id="IPR000182">
    <property type="entry name" value="GNAT_dom"/>
</dbReference>
<dbReference type="Pfam" id="PF13302">
    <property type="entry name" value="Acetyltransf_3"/>
    <property type="match status" value="1"/>
</dbReference>
<organism evidence="2 3">
    <name type="scientific">Actinomadura rubrobrunea</name>
    <dbReference type="NCBI Taxonomy" id="115335"/>
    <lineage>
        <taxon>Bacteria</taxon>
        <taxon>Bacillati</taxon>
        <taxon>Actinomycetota</taxon>
        <taxon>Actinomycetes</taxon>
        <taxon>Streptosporangiales</taxon>
        <taxon>Thermomonosporaceae</taxon>
        <taxon>Actinomadura</taxon>
    </lineage>
</organism>